<dbReference type="GO" id="GO:0004364">
    <property type="term" value="F:glutathione transferase activity"/>
    <property type="evidence" value="ECO:0007669"/>
    <property type="project" value="TreeGrafter"/>
</dbReference>
<evidence type="ECO:0000313" key="3">
    <source>
        <dbReference type="Proteomes" id="UP000475582"/>
    </source>
</evidence>
<dbReference type="RefSeq" id="WP_155465056.1">
    <property type="nucleotide sequence ID" value="NZ_WNKY01000019.1"/>
</dbReference>
<evidence type="ECO:0000313" key="2">
    <source>
        <dbReference type="EMBL" id="MTV39388.1"/>
    </source>
</evidence>
<feature type="domain" description="GST N-terminal" evidence="1">
    <location>
        <begin position="1"/>
        <end position="78"/>
    </location>
</feature>
<dbReference type="PROSITE" id="PS50404">
    <property type="entry name" value="GST_NTER"/>
    <property type="match status" value="1"/>
</dbReference>
<dbReference type="OrthoDB" id="8634103at2"/>
<keyword evidence="3" id="KW-1185">Reference proteome</keyword>
<dbReference type="Gene3D" id="3.40.30.10">
    <property type="entry name" value="Glutaredoxin"/>
    <property type="match status" value="1"/>
</dbReference>
<dbReference type="AlphaFoldDB" id="A0A6L6PJW3"/>
<keyword evidence="2" id="KW-0808">Transferase</keyword>
<dbReference type="GO" id="GO:0016034">
    <property type="term" value="F:maleylacetoacetate isomerase activity"/>
    <property type="evidence" value="ECO:0007669"/>
    <property type="project" value="TreeGrafter"/>
</dbReference>
<dbReference type="InterPro" id="IPR036249">
    <property type="entry name" value="Thioredoxin-like_sf"/>
</dbReference>
<dbReference type="GO" id="GO:0006559">
    <property type="term" value="P:L-phenylalanine catabolic process"/>
    <property type="evidence" value="ECO:0007669"/>
    <property type="project" value="TreeGrafter"/>
</dbReference>
<reference evidence="2 3" key="1">
    <citation type="submission" date="2019-11" db="EMBL/GenBank/DDBJ databases">
        <title>Type strains purchased from KCTC, JCM and DSMZ.</title>
        <authorList>
            <person name="Lu H."/>
        </authorList>
    </citation>
    <scope>NUCLEOTIDE SEQUENCE [LARGE SCALE GENOMIC DNA]</scope>
    <source>
        <strain evidence="2 3">KCTC 22382</strain>
    </source>
</reference>
<dbReference type="CDD" id="cd03205">
    <property type="entry name" value="GST_C_6"/>
    <property type="match status" value="1"/>
</dbReference>
<name>A0A6L6PJW3_9BURK</name>
<dbReference type="PANTHER" id="PTHR42673">
    <property type="entry name" value="MALEYLACETOACETATE ISOMERASE"/>
    <property type="match status" value="1"/>
</dbReference>
<proteinExistence type="predicted"/>
<dbReference type="SUPFAM" id="SSF52833">
    <property type="entry name" value="Thioredoxin-like"/>
    <property type="match status" value="1"/>
</dbReference>
<evidence type="ECO:0000259" key="1">
    <source>
        <dbReference type="PROSITE" id="PS50404"/>
    </source>
</evidence>
<comment type="caution">
    <text evidence="2">The sequence shown here is derived from an EMBL/GenBank/DDBJ whole genome shotgun (WGS) entry which is preliminary data.</text>
</comment>
<gene>
    <name evidence="2" type="ORF">GM676_17605</name>
</gene>
<dbReference type="Proteomes" id="UP000475582">
    <property type="component" value="Unassembled WGS sequence"/>
</dbReference>
<accession>A0A6L6PJW3</accession>
<protein>
    <submittedName>
        <fullName evidence="2">Glutathione S-transferase</fullName>
    </submittedName>
</protein>
<dbReference type="PANTHER" id="PTHR42673:SF21">
    <property type="entry name" value="GLUTATHIONE S-TRANSFERASE YFCF"/>
    <property type="match status" value="1"/>
</dbReference>
<dbReference type="Gene3D" id="1.20.1050.10">
    <property type="match status" value="1"/>
</dbReference>
<dbReference type="Pfam" id="PF13417">
    <property type="entry name" value="GST_N_3"/>
    <property type="match status" value="1"/>
</dbReference>
<dbReference type="InterPro" id="IPR004045">
    <property type="entry name" value="Glutathione_S-Trfase_N"/>
</dbReference>
<dbReference type="EMBL" id="WNKY01000019">
    <property type="protein sequence ID" value="MTV39388.1"/>
    <property type="molecule type" value="Genomic_DNA"/>
</dbReference>
<sequence length="210" mass="23495">MKLIGMLDSPYVRRVAVSLQLLGIQFEHQSLSVFRTYEQFRQINPVVKAPTLVDEDGNVLMDSTLILQYAESIARPTARRTPSMPTELMRSQSLLGFALAACDKAVQIVYEHNVRPAEKLHQPWLERVTQQLLSALDVLEAEQIRQPLPATSADIPPPGVMMAITWHFIQQMLPEVAPASRYPALAEYSHQAEALPEFKAAPHGDGTYHA</sequence>
<organism evidence="2 3">
    <name type="scientific">Duganella radicis</name>
    <dbReference type="NCBI Taxonomy" id="551988"/>
    <lineage>
        <taxon>Bacteria</taxon>
        <taxon>Pseudomonadati</taxon>
        <taxon>Pseudomonadota</taxon>
        <taxon>Betaproteobacteria</taxon>
        <taxon>Burkholderiales</taxon>
        <taxon>Oxalobacteraceae</taxon>
        <taxon>Telluria group</taxon>
        <taxon>Duganella</taxon>
    </lineage>
</organism>
<dbReference type="GO" id="GO:0006749">
    <property type="term" value="P:glutathione metabolic process"/>
    <property type="evidence" value="ECO:0007669"/>
    <property type="project" value="TreeGrafter"/>
</dbReference>